<reference evidence="4" key="3">
    <citation type="submission" date="2025-09" db="UniProtKB">
        <authorList>
            <consortium name="Ensembl"/>
        </authorList>
    </citation>
    <scope>IDENTIFICATION</scope>
</reference>
<reference evidence="4" key="2">
    <citation type="submission" date="2025-08" db="UniProtKB">
        <authorList>
            <consortium name="Ensembl"/>
        </authorList>
    </citation>
    <scope>IDENTIFICATION</scope>
</reference>
<accession>A0A674MFQ7</accession>
<feature type="repeat" description="WD" evidence="2">
    <location>
        <begin position="526"/>
        <end position="567"/>
    </location>
</feature>
<dbReference type="InterPro" id="IPR036322">
    <property type="entry name" value="WD40_repeat_dom_sf"/>
</dbReference>
<dbReference type="PROSITE" id="PS50082">
    <property type="entry name" value="WD_REPEATS_2"/>
    <property type="match status" value="4"/>
</dbReference>
<dbReference type="Gene3D" id="2.130.10.10">
    <property type="entry name" value="YVTN repeat-like/Quinoprotein amine dehydrogenase"/>
    <property type="match status" value="3"/>
</dbReference>
<evidence type="ECO:0000256" key="2">
    <source>
        <dbReference type="PROSITE-ProRule" id="PRU00221"/>
    </source>
</evidence>
<gene>
    <name evidence="4" type="primary">LOC101077687</name>
</gene>
<sequence length="816" mass="90219">MRWTTAVPDRAALQDSQQQTIRHCSHNKREPTVRVIAVSSPPPLRYISVSRGGQVTVWNSSLRILRSFRLAGDAAEEVASMRRFRGWTTDAVFMGDVRRVAVATDCRDLHFVNVATAGVFEDVHLFGFRSVPTAICYWHDVQSPDKPSLLFLGDEKGGIHLLRFLNPSKGLFKDSPKKELLRIFLPDLSHHGDVVSHHYVPNVHRQPINRVMFAPDTKVIMTSSESDRTSVVFTKVTLTGEPTVWSVEQGVKCFDYSAALQLMVTGGCDRAVRLWSPFVTTHPVAALWGHLTAVLDVAIYQRAGQIFSYSRDAVLKVWDLVSHACLKTIHLQFPCQQPSRIPEHGGVPFLLLSPPLSERPHLVVGCRDYLALLHLPETRSARAGGSSGGGGEGPGITCALCNSTLRQVVTGHADSSLSIWDVESGRTRIQILNAHGEEAVTSMALDSSHRRLITGSRRGTIKVWSLISGLNLHKLEPLTDSEVTGLTCLRDDKLLAVGWSQRIVQYDLSVKSKDMYVGADVLWKSRSGHTGDISAVSQCSALGVVATASRDGGLIIWRCETQRPVLHLQGPTEKGAMPPIDGLLFLQHRAGDRRLRNGGVLVSSQAGSLCFWSVTGQTHTYGQFYAPEQPGERVLSLSSNQAENTLVVSGDTSGRLQIWSIADFGLVIQHQPVCEQPPLLQSWTFQREELVHVEVFNVADQLWVLTASASGSVSLWTKDGDHVGSFGQQELWSITEPAPHQRIKKTAENEAKAEGDDEVKCRIPDHPNQVQKKFDCEGLSFQPKTILQQPPHLLHLRDREVLRNTRSDDIQPNKEG</sequence>
<dbReference type="SMART" id="SM00320">
    <property type="entry name" value="WD40"/>
    <property type="match status" value="12"/>
</dbReference>
<keyword evidence="2" id="KW-0853">WD repeat</keyword>
<reference evidence="4 5" key="1">
    <citation type="journal article" date="2011" name="Genome Biol. Evol.">
        <title>Integration of the genetic map and genome assembly of fugu facilitates insights into distinct features of genome evolution in teleosts and mammals.</title>
        <authorList>
            <person name="Kai W."/>
            <person name="Kikuchi K."/>
            <person name="Tohari S."/>
            <person name="Chew A.K."/>
            <person name="Tay A."/>
            <person name="Fujiwara A."/>
            <person name="Hosoya S."/>
            <person name="Suetake H."/>
            <person name="Naruse K."/>
            <person name="Brenner S."/>
            <person name="Suzuki Y."/>
            <person name="Venkatesh B."/>
        </authorList>
    </citation>
    <scope>NUCLEOTIDE SEQUENCE [LARGE SCALE GENOMIC DNA]</scope>
</reference>
<dbReference type="OMA" id="GPQRIFF"/>
<protein>
    <submittedName>
        <fullName evidence="4">Si:dkey-202c14.3</fullName>
    </submittedName>
</protein>
<dbReference type="SUPFAM" id="SSF50978">
    <property type="entry name" value="WD40 repeat-like"/>
    <property type="match status" value="3"/>
</dbReference>
<dbReference type="InterPro" id="IPR001680">
    <property type="entry name" value="WD40_rpt"/>
</dbReference>
<feature type="region of interest" description="Disordered" evidence="3">
    <location>
        <begin position="797"/>
        <end position="816"/>
    </location>
</feature>
<keyword evidence="1" id="KW-0677">Repeat</keyword>
<dbReference type="GeneTree" id="ENSGT00940000166249"/>
<keyword evidence="5" id="KW-1185">Reference proteome</keyword>
<proteinExistence type="predicted"/>
<evidence type="ECO:0000256" key="1">
    <source>
        <dbReference type="ARBA" id="ARBA00022737"/>
    </source>
</evidence>
<feature type="repeat" description="WD" evidence="2">
    <location>
        <begin position="287"/>
        <end position="328"/>
    </location>
</feature>
<evidence type="ECO:0000256" key="3">
    <source>
        <dbReference type="SAM" id="MobiDB-lite"/>
    </source>
</evidence>
<evidence type="ECO:0000313" key="4">
    <source>
        <dbReference type="Ensembl" id="ENSTRUP00000059881.1"/>
    </source>
</evidence>
<dbReference type="PANTHER" id="PTHR44324:SF3">
    <property type="entry name" value="WD REPEAT-CONTAINING PROTEIN 49-LIKE"/>
    <property type="match status" value="1"/>
</dbReference>
<dbReference type="Proteomes" id="UP000005226">
    <property type="component" value="Chromosome 1"/>
</dbReference>
<dbReference type="InParanoid" id="A0A674MFQ7"/>
<dbReference type="AlphaFoldDB" id="A0A674MFQ7"/>
<evidence type="ECO:0000313" key="5">
    <source>
        <dbReference type="Proteomes" id="UP000005226"/>
    </source>
</evidence>
<feature type="repeat" description="WD" evidence="2">
    <location>
        <begin position="433"/>
        <end position="474"/>
    </location>
</feature>
<dbReference type="PANTHER" id="PTHR44324">
    <property type="entry name" value="WD40 REPEAT DOMAIN 95"/>
    <property type="match status" value="1"/>
</dbReference>
<dbReference type="InterPro" id="IPR051242">
    <property type="entry name" value="WD-EF-hand_domain"/>
</dbReference>
<organism evidence="4 5">
    <name type="scientific">Takifugu rubripes</name>
    <name type="common">Japanese pufferfish</name>
    <name type="synonym">Fugu rubripes</name>
    <dbReference type="NCBI Taxonomy" id="31033"/>
    <lineage>
        <taxon>Eukaryota</taxon>
        <taxon>Metazoa</taxon>
        <taxon>Chordata</taxon>
        <taxon>Craniata</taxon>
        <taxon>Vertebrata</taxon>
        <taxon>Euteleostomi</taxon>
        <taxon>Actinopterygii</taxon>
        <taxon>Neopterygii</taxon>
        <taxon>Teleostei</taxon>
        <taxon>Neoteleostei</taxon>
        <taxon>Acanthomorphata</taxon>
        <taxon>Eupercaria</taxon>
        <taxon>Tetraodontiformes</taxon>
        <taxon>Tetradontoidea</taxon>
        <taxon>Tetraodontidae</taxon>
        <taxon>Takifugu</taxon>
    </lineage>
</organism>
<dbReference type="Ensembl" id="ENSTRUT00000075728.1">
    <property type="protein sequence ID" value="ENSTRUP00000059881.1"/>
    <property type="gene ID" value="ENSTRUG00000027977.1"/>
</dbReference>
<dbReference type="InterPro" id="IPR015943">
    <property type="entry name" value="WD40/YVTN_repeat-like_dom_sf"/>
</dbReference>
<name>A0A674MFQ7_TAKRU</name>
<feature type="repeat" description="WD" evidence="2">
    <location>
        <begin position="408"/>
        <end position="430"/>
    </location>
</feature>
<dbReference type="Pfam" id="PF00400">
    <property type="entry name" value="WD40"/>
    <property type="match status" value="3"/>
</dbReference>